<dbReference type="Proteomes" id="UP001438707">
    <property type="component" value="Unassembled WGS sequence"/>
</dbReference>
<sequence length="162" mass="18180">MVLNVLEFCATIENIQSISLPEHHTFCIDVKDSTGDDIRNNVRVNDSEEQDIPNSRGTAHFALKWAKDSRKVSYLHVVAIKGVTRPITGEDDGKHVPLVAFDCRGLDVIKWHPEDGFEVVTTSGKTFKDVDLSSGEWVEYDEDLEDSVGIYDVTSKISTRKQ</sequence>
<evidence type="ECO:0000313" key="4">
    <source>
        <dbReference type="EMBL" id="KAK9824747.1"/>
    </source>
</evidence>
<evidence type="ECO:0000313" key="5">
    <source>
        <dbReference type="Proteomes" id="UP001438707"/>
    </source>
</evidence>
<comment type="caution">
    <text evidence="4">The sequence shown here is derived from an EMBL/GenBank/DDBJ whole genome shotgun (WGS) entry which is preliminary data.</text>
</comment>
<comment type="similarity">
    <text evidence="1">Belongs to the UPF0587 family.</text>
</comment>
<dbReference type="Pfam" id="PF05907">
    <property type="entry name" value="CXXC_Zn-b_euk"/>
    <property type="match status" value="1"/>
</dbReference>
<dbReference type="SUPFAM" id="SSF141678">
    <property type="entry name" value="MAL13P1.257-like"/>
    <property type="match status" value="1"/>
</dbReference>
<dbReference type="AlphaFoldDB" id="A0AAW1QUI3"/>
<dbReference type="GO" id="GO:0008270">
    <property type="term" value="F:zinc ion binding"/>
    <property type="evidence" value="ECO:0007669"/>
    <property type="project" value="TreeGrafter"/>
</dbReference>
<dbReference type="PANTHER" id="PTHR12857:SF0">
    <property type="entry name" value="CXXC MOTIF CONTAINING ZINC BINDING PROTEIN"/>
    <property type="match status" value="1"/>
</dbReference>
<name>A0AAW1QUI3_9CHLO</name>
<organism evidence="4 5">
    <name type="scientific">Apatococcus lobatus</name>
    <dbReference type="NCBI Taxonomy" id="904363"/>
    <lineage>
        <taxon>Eukaryota</taxon>
        <taxon>Viridiplantae</taxon>
        <taxon>Chlorophyta</taxon>
        <taxon>core chlorophytes</taxon>
        <taxon>Trebouxiophyceae</taxon>
        <taxon>Chlorellales</taxon>
        <taxon>Chlorellaceae</taxon>
        <taxon>Apatococcus</taxon>
    </lineage>
</organism>
<accession>A0AAW1QUI3</accession>
<dbReference type="PANTHER" id="PTHR12857">
    <property type="entry name" value="CXXC MOTIF CONTAINING ZINC BINDING PROTEIN"/>
    <property type="match status" value="1"/>
</dbReference>
<dbReference type="InterPro" id="IPR008584">
    <property type="entry name" value="CXXC_Zn-binding_euk"/>
</dbReference>
<keyword evidence="2" id="KW-0479">Metal-binding</keyword>
<keyword evidence="3" id="KW-0862">Zinc</keyword>
<dbReference type="EMBL" id="JALJOS010000028">
    <property type="protein sequence ID" value="KAK9824747.1"/>
    <property type="molecule type" value="Genomic_DNA"/>
</dbReference>
<proteinExistence type="inferred from homology"/>
<evidence type="ECO:0000256" key="3">
    <source>
        <dbReference type="ARBA" id="ARBA00022833"/>
    </source>
</evidence>
<keyword evidence="5" id="KW-1185">Reference proteome</keyword>
<evidence type="ECO:0000256" key="1">
    <source>
        <dbReference type="ARBA" id="ARBA00007818"/>
    </source>
</evidence>
<reference evidence="4 5" key="1">
    <citation type="journal article" date="2024" name="Nat. Commun.">
        <title>Phylogenomics reveals the evolutionary origins of lichenization in chlorophyte algae.</title>
        <authorList>
            <person name="Puginier C."/>
            <person name="Libourel C."/>
            <person name="Otte J."/>
            <person name="Skaloud P."/>
            <person name="Haon M."/>
            <person name="Grisel S."/>
            <person name="Petersen M."/>
            <person name="Berrin J.G."/>
            <person name="Delaux P.M."/>
            <person name="Dal Grande F."/>
            <person name="Keller J."/>
        </authorList>
    </citation>
    <scope>NUCLEOTIDE SEQUENCE [LARGE SCALE GENOMIC DNA]</scope>
    <source>
        <strain evidence="4 5">SAG 2145</strain>
    </source>
</reference>
<evidence type="ECO:0000256" key="2">
    <source>
        <dbReference type="ARBA" id="ARBA00022723"/>
    </source>
</evidence>
<protein>
    <submittedName>
        <fullName evidence="4">Uncharacterized protein</fullName>
    </submittedName>
</protein>
<gene>
    <name evidence="4" type="ORF">WJX74_004241</name>
</gene>